<gene>
    <name evidence="1" type="ORF">BD847_0313</name>
</gene>
<accession>A0A3D9FZJ3</accession>
<protein>
    <submittedName>
        <fullName evidence="1">Uncharacterized protein</fullName>
    </submittedName>
</protein>
<sequence>MVELLSNSKMIDGYLLLFNETIEYILINQEKT</sequence>
<organism evidence="1 2">
    <name type="scientific">Flavobacterium cutihirudinis</name>
    <dbReference type="NCBI Taxonomy" id="1265740"/>
    <lineage>
        <taxon>Bacteria</taxon>
        <taxon>Pseudomonadati</taxon>
        <taxon>Bacteroidota</taxon>
        <taxon>Flavobacteriia</taxon>
        <taxon>Flavobacteriales</taxon>
        <taxon>Flavobacteriaceae</taxon>
        <taxon>Flavobacterium</taxon>
    </lineage>
</organism>
<evidence type="ECO:0000313" key="1">
    <source>
        <dbReference type="EMBL" id="RED26395.1"/>
    </source>
</evidence>
<comment type="caution">
    <text evidence="1">The sequence shown here is derived from an EMBL/GenBank/DDBJ whole genome shotgun (WGS) entry which is preliminary data.</text>
</comment>
<keyword evidence="2" id="KW-1185">Reference proteome</keyword>
<dbReference type="EMBL" id="QRDQ01000007">
    <property type="protein sequence ID" value="RED26395.1"/>
    <property type="molecule type" value="Genomic_DNA"/>
</dbReference>
<evidence type="ECO:0000313" key="2">
    <source>
        <dbReference type="Proteomes" id="UP000257004"/>
    </source>
</evidence>
<reference evidence="1 2" key="1">
    <citation type="submission" date="2018-07" db="EMBL/GenBank/DDBJ databases">
        <title>Genomic Encyclopedia of Archaeal and Bacterial Type Strains, Phase II (KMG-II): from individual species to whole genera.</title>
        <authorList>
            <person name="Goeker M."/>
        </authorList>
    </citation>
    <scope>NUCLEOTIDE SEQUENCE [LARGE SCALE GENOMIC DNA]</scope>
    <source>
        <strain evidence="1 2">DSM 25795</strain>
    </source>
</reference>
<dbReference type="AlphaFoldDB" id="A0A3D9FZJ3"/>
<dbReference type="Proteomes" id="UP000257004">
    <property type="component" value="Unassembled WGS sequence"/>
</dbReference>
<proteinExistence type="predicted"/>
<name>A0A3D9FZJ3_9FLAO</name>